<evidence type="ECO:0000256" key="4">
    <source>
        <dbReference type="ARBA" id="ARBA00023136"/>
    </source>
</evidence>
<reference evidence="5 6" key="2">
    <citation type="journal article" date="2024" name="Int. J. Syst. Evol. Microbiol.">
        <title>Promethearchaeum syntrophicum gen. nov., sp. nov., an anaerobic, obligately syntrophic archaeon, the first isolate of the lineage 'Asgard' archaea, and proposal of the new archaeal phylum Promethearchaeota phyl. nov. and kingdom Promethearchaeati regn. nov.</title>
        <authorList>
            <person name="Imachi H."/>
            <person name="Nobu M.K."/>
            <person name="Kato S."/>
            <person name="Takaki Y."/>
            <person name="Miyazaki M."/>
            <person name="Miyata M."/>
            <person name="Ogawara M."/>
            <person name="Saito Y."/>
            <person name="Sakai S."/>
            <person name="Tahara Y.O."/>
            <person name="Takano Y."/>
            <person name="Tasumi E."/>
            <person name="Uematsu K."/>
            <person name="Yoshimura T."/>
            <person name="Itoh T."/>
            <person name="Ohkuma M."/>
            <person name="Takai K."/>
        </authorList>
    </citation>
    <scope>NUCLEOTIDE SEQUENCE [LARGE SCALE GENOMIC DNA]</scope>
    <source>
        <strain evidence="5 6">MK-D1</strain>
    </source>
</reference>
<dbReference type="GO" id="GO:0030026">
    <property type="term" value="P:intracellular manganese ion homeostasis"/>
    <property type="evidence" value="ECO:0007669"/>
    <property type="project" value="InterPro"/>
</dbReference>
<dbReference type="GO" id="GO:0005384">
    <property type="term" value="F:manganese ion transmembrane transporter activity"/>
    <property type="evidence" value="ECO:0007669"/>
    <property type="project" value="InterPro"/>
</dbReference>
<dbReference type="Proteomes" id="UP000321408">
    <property type="component" value="Chromosome"/>
</dbReference>
<dbReference type="GO" id="GO:0012505">
    <property type="term" value="C:endomembrane system"/>
    <property type="evidence" value="ECO:0007669"/>
    <property type="project" value="UniProtKB-SubCell"/>
</dbReference>
<evidence type="ECO:0000313" key="6">
    <source>
        <dbReference type="Proteomes" id="UP000321408"/>
    </source>
</evidence>
<gene>
    <name evidence="5" type="ORF">DSAG12_01703</name>
</gene>
<evidence type="ECO:0000256" key="1">
    <source>
        <dbReference type="ARBA" id="ARBA00004127"/>
    </source>
</evidence>
<proteinExistence type="predicted"/>
<dbReference type="InterPro" id="IPR008217">
    <property type="entry name" value="Ccc1_fam"/>
</dbReference>
<dbReference type="AlphaFoldDB" id="A0A5B9DB72"/>
<organism evidence="5 6">
    <name type="scientific">Promethearchaeum syntrophicum</name>
    <dbReference type="NCBI Taxonomy" id="2594042"/>
    <lineage>
        <taxon>Archaea</taxon>
        <taxon>Promethearchaeati</taxon>
        <taxon>Promethearchaeota</taxon>
        <taxon>Promethearchaeia</taxon>
        <taxon>Promethearchaeales</taxon>
        <taxon>Promethearchaeaceae</taxon>
        <taxon>Promethearchaeum</taxon>
    </lineage>
</organism>
<dbReference type="CDD" id="cd01059">
    <property type="entry name" value="CCC1_like"/>
    <property type="match status" value="1"/>
</dbReference>
<protein>
    <submittedName>
        <fullName evidence="5">VIT1/CCC1 transporter family protein</fullName>
    </submittedName>
</protein>
<sequence>MSESKLKTKLFERYKILWQISEASPIIRRYFAMNFFDGILTALGIVLASFLFFLDDKPQSNMFLFLTSLITAIAIGISGLTGSHLAETAERRLNVIQMKQVLGLQHEEDKKSTDSDVPKWSENDLKLALGEFEKSIRKKKSKMDVQYKHLGLTEDQARKLGIKLGKSSQDSQNIDRTKVKTSYKKYKGVQKEKKIVNEQTIYEEAQHFAGIVAALVDGFSPFAGVMIVVLPFIFSLTGDTLAIQFIISFILTVVVLFSLGGYLAKLSKDSIIKYGLQMVFAAVMTSAITLLLNTLINFE</sequence>
<keyword evidence="4" id="KW-0472">Membrane</keyword>
<keyword evidence="3" id="KW-1133">Transmembrane helix</keyword>
<dbReference type="OrthoDB" id="60696at2157"/>
<keyword evidence="2" id="KW-0812">Transmembrane</keyword>
<accession>A0A5B9DB72</accession>
<dbReference type="KEGG" id="psyt:DSAG12_01703"/>
<evidence type="ECO:0000313" key="5">
    <source>
        <dbReference type="EMBL" id="QEE15876.2"/>
    </source>
</evidence>
<dbReference type="EMBL" id="CP042905">
    <property type="protein sequence ID" value="QEE15876.2"/>
    <property type="molecule type" value="Genomic_DNA"/>
</dbReference>
<name>A0A5B9DB72_9ARCH</name>
<comment type="subcellular location">
    <subcellularLocation>
        <location evidence="1">Endomembrane system</location>
        <topology evidence="1">Multi-pass membrane protein</topology>
    </subcellularLocation>
</comment>
<reference evidence="5 6" key="1">
    <citation type="journal article" date="2020" name="Nature">
        <title>Isolation of an archaeon at the prokaryote-eukaryote interface.</title>
        <authorList>
            <person name="Imachi H."/>
            <person name="Nobu M.K."/>
            <person name="Nakahara N."/>
            <person name="Morono Y."/>
            <person name="Ogawara M."/>
            <person name="Takaki Y."/>
            <person name="Takano Y."/>
            <person name="Uematsu K."/>
            <person name="Ikuta T."/>
            <person name="Ito M."/>
            <person name="Matsui Y."/>
            <person name="Miyazaki M."/>
            <person name="Murata K."/>
            <person name="Saito Y."/>
            <person name="Sakai S."/>
            <person name="Song C."/>
            <person name="Tasumi E."/>
            <person name="Yamanaka Y."/>
            <person name="Yamaguchi T."/>
            <person name="Kamagata Y."/>
            <person name="Tamaki H."/>
            <person name="Takai K."/>
        </authorList>
    </citation>
    <scope>NUCLEOTIDE SEQUENCE [LARGE SCALE GENOMIC DNA]</scope>
    <source>
        <strain evidence="5 6">MK-D1</strain>
    </source>
</reference>
<dbReference type="Pfam" id="PF01988">
    <property type="entry name" value="VIT1"/>
    <property type="match status" value="1"/>
</dbReference>
<evidence type="ECO:0000256" key="2">
    <source>
        <dbReference type="ARBA" id="ARBA00022692"/>
    </source>
</evidence>
<keyword evidence="6" id="KW-1185">Reference proteome</keyword>
<evidence type="ECO:0000256" key="3">
    <source>
        <dbReference type="ARBA" id="ARBA00022989"/>
    </source>
</evidence>